<evidence type="ECO:0000256" key="1">
    <source>
        <dbReference type="SAM" id="MobiDB-lite"/>
    </source>
</evidence>
<evidence type="ECO:0000313" key="3">
    <source>
        <dbReference type="EMBL" id="QTE02972.1"/>
    </source>
</evidence>
<gene>
    <name evidence="3" type="ORF">S1361_36900</name>
</gene>
<dbReference type="InterPro" id="IPR002477">
    <property type="entry name" value="Peptidoglycan-bd-like"/>
</dbReference>
<accession>A0ABX7U2C7</accession>
<feature type="region of interest" description="Disordered" evidence="1">
    <location>
        <begin position="257"/>
        <end position="292"/>
    </location>
</feature>
<dbReference type="SUPFAM" id="SSF47090">
    <property type="entry name" value="PGBD-like"/>
    <property type="match status" value="1"/>
</dbReference>
<feature type="compositionally biased region" description="Pro residues" evidence="1">
    <location>
        <begin position="76"/>
        <end position="86"/>
    </location>
</feature>
<dbReference type="InterPro" id="IPR036366">
    <property type="entry name" value="PGBDSf"/>
</dbReference>
<reference evidence="3 4" key="1">
    <citation type="submission" date="2021-03" db="EMBL/GenBank/DDBJ databases">
        <title>Complete genome sequence of Streptomyces cyanogenus S136, producer of anticancer angucycline landomycin A.</title>
        <authorList>
            <person name="Hrab P."/>
            <person name="Ruckert C."/>
            <person name="Busche T."/>
            <person name="Ostash I."/>
            <person name="Kalinowski J."/>
            <person name="Fedorenko V."/>
            <person name="Yushchuk O."/>
            <person name="Ostash B."/>
        </authorList>
    </citation>
    <scope>NUCLEOTIDE SEQUENCE [LARGE SCALE GENOMIC DNA]</scope>
    <source>
        <strain evidence="3 4">S136</strain>
    </source>
</reference>
<feature type="domain" description="Peptidoglycan binding-like" evidence="2">
    <location>
        <begin position="295"/>
        <end position="354"/>
    </location>
</feature>
<protein>
    <submittedName>
        <fullName evidence="3">Peptidoglycan binding domain protein</fullName>
    </submittedName>
</protein>
<evidence type="ECO:0000313" key="4">
    <source>
        <dbReference type="Proteomes" id="UP000663908"/>
    </source>
</evidence>
<dbReference type="Proteomes" id="UP000663908">
    <property type="component" value="Chromosome"/>
</dbReference>
<sequence>MERDGTQPQPDFAPERDAALEIQESFQAILDALDAARAELHAEGRSRRTVSPPRSFDRHGEAAAAGSRAVPAKVLPSPPAPRPPAAHPRTQRLGPRATGLVPAPPQGVPPSAVNPPRTGHVRRAPQDPVVQPLWSHGARQEAGKQPTASDARPRRNEPSAPRPGLGPVRASVRRGAGPSPDASWTADPGPSALRTAPLDAPPREAPARPDTVRLPLPKASPEHRRFTDRRHARVAGFFGLGAVSGLLLASSLLTNQHSEPAAPPAAQEQPERPLPDDTSLPEIPGTGVLREGDSGHGVYELQVRLLQIPGLYDGGAIDGRYGTEVRQAVARFQKRFGIRGDETGVYGDNTRYALMLRTK</sequence>
<feature type="compositionally biased region" description="Basic and acidic residues" evidence="1">
    <location>
        <begin position="201"/>
        <end position="211"/>
    </location>
</feature>
<dbReference type="InterPro" id="IPR036365">
    <property type="entry name" value="PGBD-like_sf"/>
</dbReference>
<evidence type="ECO:0000259" key="2">
    <source>
        <dbReference type="Pfam" id="PF01471"/>
    </source>
</evidence>
<organism evidence="3 4">
    <name type="scientific">Streptomyces cyanogenus</name>
    <dbReference type="NCBI Taxonomy" id="80860"/>
    <lineage>
        <taxon>Bacteria</taxon>
        <taxon>Bacillati</taxon>
        <taxon>Actinomycetota</taxon>
        <taxon>Actinomycetes</taxon>
        <taxon>Kitasatosporales</taxon>
        <taxon>Streptomycetaceae</taxon>
        <taxon>Streptomyces</taxon>
    </lineage>
</organism>
<dbReference type="EMBL" id="CP071839">
    <property type="protein sequence ID" value="QTE02972.1"/>
    <property type="molecule type" value="Genomic_DNA"/>
</dbReference>
<feature type="region of interest" description="Disordered" evidence="1">
    <location>
        <begin position="42"/>
        <end position="227"/>
    </location>
</feature>
<proteinExistence type="predicted"/>
<dbReference type="Gene3D" id="1.10.101.10">
    <property type="entry name" value="PGBD-like superfamily/PGBD"/>
    <property type="match status" value="1"/>
</dbReference>
<dbReference type="Pfam" id="PF01471">
    <property type="entry name" value="PG_binding_1"/>
    <property type="match status" value="1"/>
</dbReference>
<keyword evidence="4" id="KW-1185">Reference proteome</keyword>
<name>A0ABX7U2C7_STRCY</name>